<dbReference type="PANTHER" id="PTHR13964">
    <property type="entry name" value="RBP-RELATED"/>
    <property type="match status" value="1"/>
</dbReference>
<feature type="compositionally biased region" description="Low complexity" evidence="9">
    <location>
        <begin position="1510"/>
        <end position="1521"/>
    </location>
</feature>
<feature type="compositionally biased region" description="Basic and acidic residues" evidence="9">
    <location>
        <begin position="1342"/>
        <end position="1351"/>
    </location>
</feature>
<feature type="compositionally biased region" description="Basic and acidic residues" evidence="9">
    <location>
        <begin position="496"/>
        <end position="548"/>
    </location>
</feature>
<reference evidence="11" key="1">
    <citation type="journal article" date="2021" name="Genome Biol. Evol.">
        <title>A High-Quality Reference Genome for a Parasitic Bivalve with Doubly Uniparental Inheritance (Bivalvia: Unionida).</title>
        <authorList>
            <person name="Smith C.H."/>
        </authorList>
    </citation>
    <scope>NUCLEOTIDE SEQUENCE</scope>
    <source>
        <strain evidence="11">CHS0354</strain>
    </source>
</reference>
<dbReference type="Pfam" id="PF01388">
    <property type="entry name" value="ARID"/>
    <property type="match status" value="1"/>
</dbReference>
<feature type="compositionally biased region" description="Basic and acidic residues" evidence="9">
    <location>
        <begin position="413"/>
        <end position="445"/>
    </location>
</feature>
<evidence type="ECO:0000256" key="7">
    <source>
        <dbReference type="ARBA" id="ARBA00023163"/>
    </source>
</evidence>
<feature type="compositionally biased region" description="Basic and acidic residues" evidence="9">
    <location>
        <begin position="1022"/>
        <end position="1035"/>
    </location>
</feature>
<dbReference type="InterPro" id="IPR002999">
    <property type="entry name" value="Tudor"/>
</dbReference>
<feature type="compositionally biased region" description="Basic and acidic residues" evidence="9">
    <location>
        <begin position="1076"/>
        <end position="1088"/>
    </location>
</feature>
<dbReference type="SMART" id="SM00501">
    <property type="entry name" value="BRIGHT"/>
    <property type="match status" value="1"/>
</dbReference>
<comment type="caution">
    <text evidence="11">The sequence shown here is derived from an EMBL/GenBank/DDBJ whole genome shotgun (WGS) entry which is preliminary data.</text>
</comment>
<reference evidence="11" key="2">
    <citation type="journal article" date="2021" name="Genome Biol. Evol.">
        <title>Developing a high-quality reference genome for a parasitic bivalve with doubly uniparental inheritance (Bivalvia: Unionida).</title>
        <authorList>
            <person name="Smith C.H."/>
        </authorList>
    </citation>
    <scope>NUCLEOTIDE SEQUENCE</scope>
    <source>
        <strain evidence="11">CHS0354</strain>
        <tissue evidence="11">Mantle</tissue>
    </source>
</reference>
<dbReference type="InterPro" id="IPR025995">
    <property type="entry name" value="Tudor-knot"/>
</dbReference>
<dbReference type="InterPro" id="IPR012603">
    <property type="entry name" value="ARID4A/B_PWWP"/>
</dbReference>
<dbReference type="PROSITE" id="PS51011">
    <property type="entry name" value="ARID"/>
    <property type="match status" value="1"/>
</dbReference>
<dbReference type="GO" id="GO:0006357">
    <property type="term" value="P:regulation of transcription by RNA polymerase II"/>
    <property type="evidence" value="ECO:0007669"/>
    <property type="project" value="TreeGrafter"/>
</dbReference>
<feature type="region of interest" description="Disordered" evidence="9">
    <location>
        <begin position="1313"/>
        <end position="1541"/>
    </location>
</feature>
<dbReference type="Proteomes" id="UP001195483">
    <property type="component" value="Unassembled WGS sequence"/>
</dbReference>
<feature type="compositionally biased region" description="Basic and acidic residues" evidence="9">
    <location>
        <begin position="1265"/>
        <end position="1286"/>
    </location>
</feature>
<evidence type="ECO:0000256" key="6">
    <source>
        <dbReference type="ARBA" id="ARBA00023125"/>
    </source>
</evidence>
<feature type="compositionally biased region" description="Basic and acidic residues" evidence="9">
    <location>
        <begin position="1358"/>
        <end position="1367"/>
    </location>
</feature>
<evidence type="ECO:0000256" key="4">
    <source>
        <dbReference type="ARBA" id="ARBA00022853"/>
    </source>
</evidence>
<protein>
    <recommendedName>
        <fullName evidence="10">ARID domain-containing protein</fullName>
    </recommendedName>
</protein>
<keyword evidence="6" id="KW-0238">DNA-binding</keyword>
<dbReference type="Pfam" id="PF11717">
    <property type="entry name" value="Tudor-knot"/>
    <property type="match status" value="1"/>
</dbReference>
<dbReference type="SMART" id="SM00298">
    <property type="entry name" value="CHROMO"/>
    <property type="match status" value="1"/>
</dbReference>
<keyword evidence="8" id="KW-0539">Nucleus</keyword>
<dbReference type="InterPro" id="IPR000953">
    <property type="entry name" value="Chromo/chromo_shadow_dom"/>
</dbReference>
<dbReference type="GO" id="GO:0000976">
    <property type="term" value="F:transcription cis-regulatory region binding"/>
    <property type="evidence" value="ECO:0007669"/>
    <property type="project" value="TreeGrafter"/>
</dbReference>
<evidence type="ECO:0000256" key="1">
    <source>
        <dbReference type="ARBA" id="ARBA00022499"/>
    </source>
</evidence>
<feature type="compositionally biased region" description="Acidic residues" evidence="9">
    <location>
        <begin position="824"/>
        <end position="836"/>
    </location>
</feature>
<feature type="compositionally biased region" description="Basic and acidic residues" evidence="9">
    <location>
        <begin position="1486"/>
        <end position="1496"/>
    </location>
</feature>
<keyword evidence="2" id="KW-0597">Phosphoprotein</keyword>
<feature type="compositionally biased region" description="Basic and acidic residues" evidence="9">
    <location>
        <begin position="1102"/>
        <end position="1114"/>
    </location>
</feature>
<dbReference type="SUPFAM" id="SSF54160">
    <property type="entry name" value="Chromo domain-like"/>
    <property type="match status" value="1"/>
</dbReference>
<keyword evidence="12" id="KW-1185">Reference proteome</keyword>
<keyword evidence="1" id="KW-1017">Isopeptide bond</keyword>
<feature type="compositionally biased region" description="Basic and acidic residues" evidence="9">
    <location>
        <begin position="557"/>
        <end position="572"/>
    </location>
</feature>
<dbReference type="InterPro" id="IPR016197">
    <property type="entry name" value="Chromo-like_dom_sf"/>
</dbReference>
<organism evidence="11 12">
    <name type="scientific">Potamilus streckersoni</name>
    <dbReference type="NCBI Taxonomy" id="2493646"/>
    <lineage>
        <taxon>Eukaryota</taxon>
        <taxon>Metazoa</taxon>
        <taxon>Spiralia</taxon>
        <taxon>Lophotrochozoa</taxon>
        <taxon>Mollusca</taxon>
        <taxon>Bivalvia</taxon>
        <taxon>Autobranchia</taxon>
        <taxon>Heteroconchia</taxon>
        <taxon>Palaeoheterodonta</taxon>
        <taxon>Unionida</taxon>
        <taxon>Unionoidea</taxon>
        <taxon>Unionidae</taxon>
        <taxon>Ambleminae</taxon>
        <taxon>Lampsilini</taxon>
        <taxon>Potamilus</taxon>
    </lineage>
</organism>
<dbReference type="SUPFAM" id="SSF63748">
    <property type="entry name" value="Tudor/PWWP/MBT"/>
    <property type="match status" value="1"/>
</dbReference>
<feature type="compositionally biased region" description="Acidic residues" evidence="9">
    <location>
        <begin position="650"/>
        <end position="659"/>
    </location>
</feature>
<feature type="compositionally biased region" description="Basic and acidic residues" evidence="9">
    <location>
        <begin position="471"/>
        <end position="489"/>
    </location>
</feature>
<dbReference type="Pfam" id="PF08169">
    <property type="entry name" value="RBB1NT"/>
    <property type="match status" value="1"/>
</dbReference>
<dbReference type="InterPro" id="IPR001606">
    <property type="entry name" value="ARID_dom"/>
</dbReference>
<feature type="region of interest" description="Disordered" evidence="9">
    <location>
        <begin position="1022"/>
        <end position="1048"/>
    </location>
</feature>
<dbReference type="CDD" id="cd20389">
    <property type="entry name" value="Tudor_ARID4_rpt1"/>
    <property type="match status" value="1"/>
</dbReference>
<feature type="region of interest" description="Disordered" evidence="9">
    <location>
        <begin position="391"/>
        <end position="677"/>
    </location>
</feature>
<proteinExistence type="predicted"/>
<feature type="region of interest" description="Disordered" evidence="9">
    <location>
        <begin position="1578"/>
        <end position="1605"/>
    </location>
</feature>
<feature type="domain" description="ARID" evidence="10">
    <location>
        <begin position="295"/>
        <end position="386"/>
    </location>
</feature>
<feature type="compositionally biased region" description="Basic and acidic residues" evidence="9">
    <location>
        <begin position="579"/>
        <end position="589"/>
    </location>
</feature>
<dbReference type="GO" id="GO:0005634">
    <property type="term" value="C:nucleus"/>
    <property type="evidence" value="ECO:0007669"/>
    <property type="project" value="TreeGrafter"/>
</dbReference>
<keyword evidence="3" id="KW-0832">Ubl conjugation</keyword>
<feature type="compositionally biased region" description="Acidic residues" evidence="9">
    <location>
        <begin position="153"/>
        <end position="162"/>
    </location>
</feature>
<evidence type="ECO:0000256" key="2">
    <source>
        <dbReference type="ARBA" id="ARBA00022553"/>
    </source>
</evidence>
<feature type="compositionally biased region" description="Basic and acidic residues" evidence="9">
    <location>
        <begin position="596"/>
        <end position="628"/>
    </location>
</feature>
<keyword evidence="5" id="KW-0805">Transcription regulation</keyword>
<dbReference type="SUPFAM" id="SSF46774">
    <property type="entry name" value="ARID-like"/>
    <property type="match status" value="1"/>
</dbReference>
<feature type="compositionally biased region" description="Low complexity" evidence="9">
    <location>
        <begin position="1437"/>
        <end position="1447"/>
    </location>
</feature>
<evidence type="ECO:0000256" key="8">
    <source>
        <dbReference type="ARBA" id="ARBA00023242"/>
    </source>
</evidence>
<dbReference type="CDD" id="cd20390">
    <property type="entry name" value="Tudor_ARID4_rpt2"/>
    <property type="match status" value="1"/>
</dbReference>
<name>A0AAE0ST75_9BIVA</name>
<keyword evidence="7" id="KW-0804">Transcription</keyword>
<feature type="compositionally biased region" description="Acidic residues" evidence="9">
    <location>
        <begin position="280"/>
        <end position="296"/>
    </location>
</feature>
<dbReference type="Gene3D" id="2.30.30.140">
    <property type="match status" value="3"/>
</dbReference>
<accession>A0AAE0ST75</accession>
<dbReference type="SMART" id="SM01014">
    <property type="entry name" value="ARID"/>
    <property type="match status" value="1"/>
</dbReference>
<gene>
    <name evidence="11" type="ORF">CHS0354_034576</name>
</gene>
<feature type="compositionally biased region" description="Basic residues" evidence="9">
    <location>
        <begin position="1143"/>
        <end position="1157"/>
    </location>
</feature>
<evidence type="ECO:0000259" key="10">
    <source>
        <dbReference type="PROSITE" id="PS51011"/>
    </source>
</evidence>
<keyword evidence="4" id="KW-0156">Chromatin regulator</keyword>
<dbReference type="InterPro" id="IPR051232">
    <property type="entry name" value="ARID/SWI1_ChromRemod"/>
</dbReference>
<dbReference type="Gene3D" id="1.10.150.60">
    <property type="entry name" value="ARID DNA-binding domain"/>
    <property type="match status" value="1"/>
</dbReference>
<evidence type="ECO:0000313" key="11">
    <source>
        <dbReference type="EMBL" id="KAK3597334.1"/>
    </source>
</evidence>
<evidence type="ECO:0000256" key="3">
    <source>
        <dbReference type="ARBA" id="ARBA00022843"/>
    </source>
</evidence>
<dbReference type="GO" id="GO:0006325">
    <property type="term" value="P:chromatin organization"/>
    <property type="evidence" value="ECO:0007669"/>
    <property type="project" value="UniProtKB-KW"/>
</dbReference>
<feature type="compositionally biased region" description="Acidic residues" evidence="9">
    <location>
        <begin position="857"/>
        <end position="871"/>
    </location>
</feature>
<feature type="compositionally biased region" description="Basic and acidic residues" evidence="9">
    <location>
        <begin position="1411"/>
        <end position="1422"/>
    </location>
</feature>
<feature type="compositionally biased region" description="Low complexity" evidence="9">
    <location>
        <begin position="735"/>
        <end position="795"/>
    </location>
</feature>
<dbReference type="PANTHER" id="PTHR13964:SF27">
    <property type="entry name" value="HAT-TRICK, ISOFORM D"/>
    <property type="match status" value="1"/>
</dbReference>
<feature type="compositionally biased region" description="Basic and acidic residues" evidence="9">
    <location>
        <begin position="1121"/>
        <end position="1142"/>
    </location>
</feature>
<evidence type="ECO:0000256" key="5">
    <source>
        <dbReference type="ARBA" id="ARBA00023015"/>
    </source>
</evidence>
<evidence type="ECO:0000256" key="9">
    <source>
        <dbReference type="SAM" id="MobiDB-lite"/>
    </source>
</evidence>
<reference evidence="11" key="3">
    <citation type="submission" date="2023-05" db="EMBL/GenBank/DDBJ databases">
        <authorList>
            <person name="Smith C.H."/>
        </authorList>
    </citation>
    <scope>NUCLEOTIDE SEQUENCE</scope>
    <source>
        <strain evidence="11">CHS0354</strain>
        <tissue evidence="11">Mantle</tissue>
    </source>
</reference>
<feature type="region of interest" description="Disordered" evidence="9">
    <location>
        <begin position="949"/>
        <end position="1001"/>
    </location>
</feature>
<dbReference type="InterPro" id="IPR036431">
    <property type="entry name" value="ARID_dom_sf"/>
</dbReference>
<sequence length="1605" mass="182021">MASSDPPFLPVGTDVSAKYRGAFCEAKVKNLEKVVKCKVLIKETQASIIVTDDQIVNGPLKLNALVEVNLPDAGKVVEATINRLTDCSMYTVVFDDGDERTLRRTQLCLKGEKHFIESETLDNLPLSHPEHFGTPVMHGKKSKRGRQGASGSDESDESDSDESTPKRASYKGRNQDMVGKVMVTEFGDKRKTMHIPVLVVLPDASPSVEPKMKDHFLVRSFKDGKYLSISRKEMKEFTREMALKNEDKFLKAAIEKALLYIDNKELPPAWDKESLLGKEEELETGEDESSDDEPSEDKDHFIAHLYKFMDDRATPINKGPTIGNTDLNLYNLFKVVHKLGGYNRVTNQMKWRLVYSKMMLPPCNNASTQIKNAYKKFLHAFEDFYRKLGSTMGTMSRPGRSRHNSGRGILSFRGKDKEQTPTKEKDKEDSKDNDSEKESVKDLDMRTPASDLESRSELVNEIESESSTPKPEQKTPKRERGAKIKESLKEGTITTKVEKEKKDIKKEENNKRVTRKDVDEKKEEKEKEAEIKKEVEVKRGAKKSKEEQIQLTASPVKEAKKESEEEKQEQKKPGRRRSMRNDDSKKDVEDKEEDEKEVKEKEPKNESVNKEDKSSKKEDKEEKQEPTKKPVKKVKKSDADEDIASNKGEEESDSEEESSDYPSGTRLKVRYGRGRNQKEYEAKVVESSTENGVQFLVHYAGWNTRYDEWIRPERIVEIIERPDAVKKKTNKSPRTLKVLCKTKPPTKPLSPTNHSHPSLSPDVSSSIKAKSPASLSSTTSSSQSSKSRPTRSNSTEFQVLDGLPPKRRRRKTSGMFDSSTQGSDSEDNAQSDEGEVEKEAFGEESLMRDKKKKEDKEETEEVLEKEEEDTSMEVNKTTDSVEMDSDIDNKSPPLLSKITDLDKGLEGGGKNDLDMKDESFDLEPDSLEMNEHHSVVPKQVCDVVEKNDKVVHSDSTGKEGTPEVNDKEEKMVDIEENSPKADVKEKDKEMAKDKKKEGEKRMKKEFKWEVDEGLSFSKKGDIIEKGMKPGEEKTSPYKSYELESPYDFKDDPALEKDYKIRDRRKPYVLLEEIQKENKSELTKPEKCFSDPSESPPMLQRRKSFEDRFTGHENKAMPCDISDEKDLKEKAKSDTEAEKDKTPKGKKRETKVMRKTKAEKKSFQDVPEIVHLEQSNIQDIVGEPVSKRFKEDTSNLVQEIEFDAGGGGDQNEEVNKESLLNDKKKVKKKTKKKLQLEIVDELNKDKIVAKKETKFSKMKGEKGMIIKSKETVKKAKSKDSSNEKDLPEDNSFTYTKDSENADIDLRCEEKICSRSASPEPALEKKLDVSESQSYKSELPSVSHVEKDFKDILDISDSTVQKEDSRCETSSRVLLVNTPPTSPEQDESSVKDSKITEQVTQNEQIKENASSSCKEEEMDSKHDTNSQLTGGESPAGNVSPSSNRSSGSSGIVAGSEGSIDIPVSIKRHRESDDLTLPKRRKRSSHGKSLPERMRKPMESDSEEASNLSGKFSPPYSSSDNSNPKTHLSNAARNGSPRPSKYNFNLEEGKYLEGEKRITFLMEKISEMRKIYMSLKSEVASIDRRRKRLRRKEKEGSVKAGSIDSEQS</sequence>
<feature type="compositionally biased region" description="Basic and acidic residues" evidence="9">
    <location>
        <begin position="837"/>
        <end position="856"/>
    </location>
</feature>
<dbReference type="EMBL" id="JAEAOA010002037">
    <property type="protein sequence ID" value="KAK3597334.1"/>
    <property type="molecule type" value="Genomic_DNA"/>
</dbReference>
<feature type="region of interest" description="Disordered" evidence="9">
    <location>
        <begin position="1265"/>
        <end position="1298"/>
    </location>
</feature>
<feature type="region of interest" description="Disordered" evidence="9">
    <location>
        <begin position="725"/>
        <end position="918"/>
    </location>
</feature>
<feature type="region of interest" description="Disordered" evidence="9">
    <location>
        <begin position="1076"/>
        <end position="1161"/>
    </location>
</feature>
<evidence type="ECO:0000313" key="12">
    <source>
        <dbReference type="Proteomes" id="UP001195483"/>
    </source>
</evidence>
<dbReference type="SMART" id="SM00333">
    <property type="entry name" value="TUDOR"/>
    <property type="match status" value="1"/>
</dbReference>
<feature type="region of interest" description="Disordered" evidence="9">
    <location>
        <begin position="272"/>
        <end position="296"/>
    </location>
</feature>
<feature type="region of interest" description="Disordered" evidence="9">
    <location>
        <begin position="124"/>
        <end position="174"/>
    </location>
</feature>
<feature type="compositionally biased region" description="Basic and acidic residues" evidence="9">
    <location>
        <begin position="899"/>
        <end position="918"/>
    </location>
</feature>
<feature type="compositionally biased region" description="Polar residues" evidence="9">
    <location>
        <begin position="1394"/>
        <end position="1410"/>
    </location>
</feature>